<dbReference type="AlphaFoldDB" id="A0A1H4ICD1"/>
<protein>
    <submittedName>
        <fullName evidence="1">Coenzyme PQQ synthesis protein D (PqqD)</fullName>
    </submittedName>
</protein>
<evidence type="ECO:0000313" key="2">
    <source>
        <dbReference type="Proteomes" id="UP000198609"/>
    </source>
</evidence>
<name>A0A1H4ICD1_STRMJ</name>
<evidence type="ECO:0000313" key="1">
    <source>
        <dbReference type="EMBL" id="SEB31739.1"/>
    </source>
</evidence>
<dbReference type="Pfam" id="PF05402">
    <property type="entry name" value="PqqD"/>
    <property type="match status" value="1"/>
</dbReference>
<dbReference type="Proteomes" id="UP000198609">
    <property type="component" value="Unassembled WGS sequence"/>
</dbReference>
<gene>
    <name evidence="1" type="ORF">SAMN04490356_0500</name>
</gene>
<dbReference type="EMBL" id="FNST01000001">
    <property type="protein sequence ID" value="SEB31739.1"/>
    <property type="molecule type" value="Genomic_DNA"/>
</dbReference>
<proteinExistence type="predicted"/>
<organism evidence="1 2">
    <name type="scientific">Streptomyces melanosporofaciens</name>
    <dbReference type="NCBI Taxonomy" id="67327"/>
    <lineage>
        <taxon>Bacteria</taxon>
        <taxon>Bacillati</taxon>
        <taxon>Actinomycetota</taxon>
        <taxon>Actinomycetes</taxon>
        <taxon>Kitasatosporales</taxon>
        <taxon>Streptomycetaceae</taxon>
        <taxon>Streptomyces</taxon>
        <taxon>Streptomyces violaceusniger group</taxon>
    </lineage>
</organism>
<accession>A0A1H4ICD1</accession>
<dbReference type="InterPro" id="IPR008792">
    <property type="entry name" value="PQQD"/>
</dbReference>
<sequence>MWQLLNGVHAALTDEGGAILDERSGRWSHLTATAACAVRLLRSCSSEEQATARYAQRYGIPLAQAATDVRAVAETLIAKGLATYGGRPSRRRWWMWRWGR</sequence>
<reference evidence="2" key="1">
    <citation type="submission" date="2016-10" db="EMBL/GenBank/DDBJ databases">
        <authorList>
            <person name="Varghese N."/>
            <person name="Submissions S."/>
        </authorList>
    </citation>
    <scope>NUCLEOTIDE SEQUENCE [LARGE SCALE GENOMIC DNA]</scope>
    <source>
        <strain evidence="2">DSM 40318</strain>
    </source>
</reference>
<dbReference type="RefSeq" id="WP_093459939.1">
    <property type="nucleotide sequence ID" value="NZ_FNST01000001.1"/>
</dbReference>
<keyword evidence="2" id="KW-1185">Reference proteome</keyword>